<keyword evidence="2" id="KW-1185">Reference proteome</keyword>
<comment type="caution">
    <text evidence="1">The sequence shown here is derived from an EMBL/GenBank/DDBJ whole genome shotgun (WGS) entry which is preliminary data.</text>
</comment>
<gene>
    <name evidence="1" type="ORF">QAD02_007171</name>
</gene>
<name>A0ACC2N5A6_9HYME</name>
<dbReference type="EMBL" id="CM056744">
    <property type="protein sequence ID" value="KAJ8665509.1"/>
    <property type="molecule type" value="Genomic_DNA"/>
</dbReference>
<organism evidence="1 2">
    <name type="scientific">Eretmocerus hayati</name>
    <dbReference type="NCBI Taxonomy" id="131215"/>
    <lineage>
        <taxon>Eukaryota</taxon>
        <taxon>Metazoa</taxon>
        <taxon>Ecdysozoa</taxon>
        <taxon>Arthropoda</taxon>
        <taxon>Hexapoda</taxon>
        <taxon>Insecta</taxon>
        <taxon>Pterygota</taxon>
        <taxon>Neoptera</taxon>
        <taxon>Endopterygota</taxon>
        <taxon>Hymenoptera</taxon>
        <taxon>Apocrita</taxon>
        <taxon>Proctotrupomorpha</taxon>
        <taxon>Chalcidoidea</taxon>
        <taxon>Aphelinidae</taxon>
        <taxon>Aphelininae</taxon>
        <taxon>Eretmocerus</taxon>
    </lineage>
</organism>
<accession>A0ACC2N5A6</accession>
<evidence type="ECO:0000313" key="2">
    <source>
        <dbReference type="Proteomes" id="UP001239111"/>
    </source>
</evidence>
<sequence length="246" mass="28081">MSEYACKNDPDKFCYVCGSLTFKGETRKISEIFKFLHSEYFKRNVSHQDENFVPHSVCASCYGTFRLWSTGDRKGMPFGTPMLWAKPSISHEDCYFRNCEIEGYNRKNRKSIIYPECRSSRRPVPHTPNLPIPPTPWRCEENMNEDCDSGIDIIDLNDFDGYTDETPGPRLIDQKSSNDFVRDLGLTKQKAELCSSRLQERGMLAPVLRTGILANREPRKKSGVGLTRSVIVASLCEERERTAAAC</sequence>
<proteinExistence type="predicted"/>
<dbReference type="Proteomes" id="UP001239111">
    <property type="component" value="Chromosome 4"/>
</dbReference>
<protein>
    <submittedName>
        <fullName evidence="1">Uncharacterized protein</fullName>
    </submittedName>
</protein>
<evidence type="ECO:0000313" key="1">
    <source>
        <dbReference type="EMBL" id="KAJ8665509.1"/>
    </source>
</evidence>
<reference evidence="1" key="1">
    <citation type="submission" date="2023-04" db="EMBL/GenBank/DDBJ databases">
        <title>A chromosome-level genome assembly of the parasitoid wasp Eretmocerus hayati.</title>
        <authorList>
            <person name="Zhong Y."/>
            <person name="Liu S."/>
            <person name="Liu Y."/>
        </authorList>
    </citation>
    <scope>NUCLEOTIDE SEQUENCE</scope>
    <source>
        <strain evidence="1">ZJU_SS_LIU_2023</strain>
    </source>
</reference>